<dbReference type="Pfam" id="PF13953">
    <property type="entry name" value="PapC_C"/>
    <property type="match status" value="1"/>
</dbReference>
<keyword evidence="8 10" id="KW-0472">Membrane</keyword>
<evidence type="ECO:0000256" key="1">
    <source>
        <dbReference type="ARBA" id="ARBA00004571"/>
    </source>
</evidence>
<organism evidence="14">
    <name type="scientific">Serratia marcescens</name>
    <dbReference type="NCBI Taxonomy" id="615"/>
    <lineage>
        <taxon>Bacteria</taxon>
        <taxon>Pseudomonadati</taxon>
        <taxon>Pseudomonadota</taxon>
        <taxon>Gammaproteobacteria</taxon>
        <taxon>Enterobacterales</taxon>
        <taxon>Yersiniaceae</taxon>
        <taxon>Serratia</taxon>
    </lineage>
</organism>
<gene>
    <name evidence="13" type="ORF">C3R40_018525</name>
    <name evidence="14" type="ORF">C3R40_24045</name>
</gene>
<dbReference type="GO" id="GO:0009279">
    <property type="term" value="C:cell outer membrane"/>
    <property type="evidence" value="ECO:0007669"/>
    <property type="project" value="UniProtKB-SubCell"/>
</dbReference>
<dbReference type="PANTHER" id="PTHR30451:SF21">
    <property type="entry name" value="FIMBRIAL USHER DOMAIN-CONTAINING PROTEIN YDET-RELATED"/>
    <property type="match status" value="1"/>
</dbReference>
<dbReference type="Gene3D" id="2.60.40.2070">
    <property type="match status" value="1"/>
</dbReference>
<evidence type="ECO:0000256" key="8">
    <source>
        <dbReference type="ARBA" id="ARBA00023136"/>
    </source>
</evidence>
<evidence type="ECO:0000313" key="13">
    <source>
        <dbReference type="EMBL" id="MEX3188612.1"/>
    </source>
</evidence>
<comment type="similarity">
    <text evidence="2 10">Belongs to the fimbrial export usher family.</text>
</comment>
<evidence type="ECO:0000259" key="11">
    <source>
        <dbReference type="Pfam" id="PF13953"/>
    </source>
</evidence>
<evidence type="ECO:0000256" key="9">
    <source>
        <dbReference type="ARBA" id="ARBA00023237"/>
    </source>
</evidence>
<dbReference type="SUPFAM" id="SSF141729">
    <property type="entry name" value="FimD N-terminal domain-like"/>
    <property type="match status" value="1"/>
</dbReference>
<dbReference type="Gene3D" id="2.60.40.2610">
    <property type="entry name" value="Outer membrane usher protein FimD, plug domain"/>
    <property type="match status" value="1"/>
</dbReference>
<evidence type="ECO:0000313" key="14">
    <source>
        <dbReference type="EMBL" id="POP14733.1"/>
    </source>
</evidence>
<evidence type="ECO:0000256" key="2">
    <source>
        <dbReference type="ARBA" id="ARBA00008064"/>
    </source>
</evidence>
<dbReference type="EMBL" id="PQGI02000002">
    <property type="protein sequence ID" value="MEX3188612.1"/>
    <property type="molecule type" value="Genomic_DNA"/>
</dbReference>
<reference evidence="14" key="1">
    <citation type="submission" date="2018-01" db="EMBL/GenBank/DDBJ databases">
        <title>The opportunistic pathogen Serratia marcescens is an overlooked threat to honeybees.</title>
        <authorList>
            <person name="Raymann K."/>
            <person name="Shaffer Z."/>
            <person name="Coon K."/>
            <person name="Salisbury S."/>
            <person name="Moran N.A."/>
        </authorList>
    </citation>
    <scope>NUCLEOTIDE SEQUENCE [LARGE SCALE GENOMIC DNA]</scope>
    <source>
        <strain evidence="14">KZ19</strain>
    </source>
</reference>
<keyword evidence="9 10" id="KW-0998">Cell outer membrane</keyword>
<dbReference type="InterPro" id="IPR018030">
    <property type="entry name" value="Fimbrial_membr_usher_CS"/>
</dbReference>
<reference evidence="13 15" key="2">
    <citation type="submission" date="2024-07" db="EMBL/GenBank/DDBJ databases">
        <title>Making a pathogen? Evaluating the impact of protist predation on the evolution of virulence in Serratia marcescens.</title>
        <authorList>
            <person name="Hopkins H."/>
            <person name="Lopezguerra C."/>
            <person name="Lau M.-J."/>
        </authorList>
    </citation>
    <scope>NUCLEOTIDE SEQUENCE [LARGE SCALE GENOMIC DNA]</scope>
    <source>
        <strain evidence="13 15">KZ19</strain>
    </source>
</reference>
<evidence type="ECO:0000256" key="4">
    <source>
        <dbReference type="ARBA" id="ARBA00022452"/>
    </source>
</evidence>
<dbReference type="AlphaFoldDB" id="A0AAP8PRT2"/>
<protein>
    <submittedName>
        <fullName evidence="13">Fimbrial biogenesis usher protein</fullName>
    </submittedName>
    <submittedName>
        <fullName evidence="14">Fimbrial protein FimD</fullName>
    </submittedName>
</protein>
<evidence type="ECO:0000256" key="5">
    <source>
        <dbReference type="ARBA" id="ARBA00022558"/>
    </source>
</evidence>
<dbReference type="PROSITE" id="PS01151">
    <property type="entry name" value="FIMBRIAL_USHER"/>
    <property type="match status" value="1"/>
</dbReference>
<evidence type="ECO:0000259" key="12">
    <source>
        <dbReference type="Pfam" id="PF13954"/>
    </source>
</evidence>
<sequence length="879" mass="96035">MQYLKLPMHFRKNAVWMSLFMLPRISVVGGLLLGSGMACADTYFNPSFLSSDANNVADLSRFEKGEQPAGVYRVEVYLNDEYIGTQDMRFDAAKSGSANKDDTGLIPCLSREWLSQRNVNVEAVPVLSALSEGQCANLPAAFDKASTRFEFDSQRLYVSVPQAALKNNVRGYIPPEQWDNGITAGMLNYAFSGSNSLTSATGTRYNSYFLNLNSGLNLGAWRLRNNSTWNYSDSGRYRNSDWKNVSTYLQRSILPLKGELTLGDSFTNSDVFDSLSFRGVQLATDDNMLPDSQRGFAPTVRGVANSNAQVTIKQNGYVIYQSYVPPGAFEITDLYPTSTSGDLQVTVKENNGTSNQFTVPYSAVPILQREGRVKYALTAGKYRSASNLQDEPDFWQGTVLWGLPAGVTLYGGSQLSDNYQSYAFGAGKNLGTWGAVSADVTHARSVLPDDSHKEGQSLRFLYAKSLNDYGTNFQLLGYRYSTQGFYTLNETSYKQMQGYTLKTQDGPVPTEPVIEDYHNLYYSKKGRIQVNISQQIGTEGSLYLTGSRQTYWRTGDTDQLWQVGYNGSWEDISYGLDWSWNRNPGVQGTDKRLAFNVSVPLSRWLTGGGKARDITNSSNSAYATYSATHDKSGRVSQQAGINGTLLADNNLNYSVQQGYTTKGEGASGTASLNYQGRYGNSNVGYSYGKHWQQVNYGLSGGIVAHADGVTLSQPLGDTNVLVKAPGADGVRVQNATGVSTDWRGYAVVPYATTYRTNRISLDTTTLKDNADLEDAVLNVVPTKGALVRASFETRIGARARITLTQRNGKPVPFGAMVTDEAGKTGIVGDSGQVFMSGLAPQGKLQVMWGQASNQQCAVSYALGEGSENRGISYVRAGCN</sequence>
<dbReference type="NCBIfam" id="NF011740">
    <property type="entry name" value="PRK15193.1"/>
    <property type="match status" value="1"/>
</dbReference>
<dbReference type="EMBL" id="PQGI01000015">
    <property type="protein sequence ID" value="POP14733.1"/>
    <property type="molecule type" value="Genomic_DNA"/>
</dbReference>
<dbReference type="InterPro" id="IPR000015">
    <property type="entry name" value="Fimb_usher"/>
</dbReference>
<dbReference type="InterPro" id="IPR025885">
    <property type="entry name" value="PapC_N"/>
</dbReference>
<dbReference type="GO" id="GO:0009297">
    <property type="term" value="P:pilus assembly"/>
    <property type="evidence" value="ECO:0007669"/>
    <property type="project" value="InterPro"/>
</dbReference>
<dbReference type="Pfam" id="PF13954">
    <property type="entry name" value="PapC_N"/>
    <property type="match status" value="1"/>
</dbReference>
<name>A0AAP8PRT2_SERMA</name>
<dbReference type="InterPro" id="IPR037224">
    <property type="entry name" value="PapC_N_sf"/>
</dbReference>
<evidence type="ECO:0000256" key="6">
    <source>
        <dbReference type="ARBA" id="ARBA00022692"/>
    </source>
</evidence>
<evidence type="ECO:0000313" key="15">
    <source>
        <dbReference type="Proteomes" id="UP000237365"/>
    </source>
</evidence>
<dbReference type="Gene3D" id="3.10.20.410">
    <property type="match status" value="1"/>
</dbReference>
<feature type="domain" description="PapC-like C-terminal" evidence="11">
    <location>
        <begin position="801"/>
        <end position="863"/>
    </location>
</feature>
<keyword evidence="4" id="KW-1134">Transmembrane beta strand</keyword>
<keyword evidence="3 10" id="KW-0813">Transport</keyword>
<keyword evidence="6 10" id="KW-0812">Transmembrane</keyword>
<feature type="domain" description="PapC N-terminal" evidence="12">
    <location>
        <begin position="43"/>
        <end position="192"/>
    </location>
</feature>
<comment type="caution">
    <text evidence="14">The sequence shown here is derived from an EMBL/GenBank/DDBJ whole genome shotgun (WGS) entry which is preliminary data.</text>
</comment>
<accession>A0AAP8PRT2</accession>
<dbReference type="GO" id="GO:0015473">
    <property type="term" value="F:fimbrial usher porin activity"/>
    <property type="evidence" value="ECO:0007669"/>
    <property type="project" value="InterPro"/>
</dbReference>
<dbReference type="NCBIfam" id="NF011745">
    <property type="entry name" value="PRK15198.1"/>
    <property type="match status" value="1"/>
</dbReference>
<dbReference type="Proteomes" id="UP000237365">
    <property type="component" value="Unassembled WGS sequence"/>
</dbReference>
<dbReference type="PANTHER" id="PTHR30451">
    <property type="entry name" value="OUTER MEMBRANE USHER PROTEIN"/>
    <property type="match status" value="1"/>
</dbReference>
<proteinExistence type="inferred from homology"/>
<keyword evidence="7" id="KW-0732">Signal</keyword>
<evidence type="ECO:0000256" key="3">
    <source>
        <dbReference type="ARBA" id="ARBA00022448"/>
    </source>
</evidence>
<evidence type="ECO:0000256" key="10">
    <source>
        <dbReference type="RuleBase" id="RU003884"/>
    </source>
</evidence>
<dbReference type="FunFam" id="2.60.40.3110:FF:000001">
    <property type="entry name" value="Putative fimbrial outer membrane usher"/>
    <property type="match status" value="1"/>
</dbReference>
<reference evidence="13 15" key="3">
    <citation type="submission" date="2024-07" db="EMBL/GenBank/DDBJ databases">
        <authorList>
            <person name="Raymann K."/>
        </authorList>
    </citation>
    <scope>NUCLEOTIDE SEQUENCE [LARGE SCALE GENOMIC DNA]</scope>
    <source>
        <strain evidence="13 15">KZ19</strain>
    </source>
</reference>
<dbReference type="InterPro" id="IPR042186">
    <property type="entry name" value="FimD_plug_dom"/>
</dbReference>
<keyword evidence="5 10" id="KW-1029">Fimbrium biogenesis</keyword>
<dbReference type="InterPro" id="IPR043142">
    <property type="entry name" value="PapC-like_C_sf"/>
</dbReference>
<dbReference type="Gene3D" id="2.60.40.3110">
    <property type="match status" value="1"/>
</dbReference>
<comment type="subcellular location">
    <subcellularLocation>
        <location evidence="1 10">Cell outer membrane</location>
        <topology evidence="1 10">Multi-pass membrane protein</topology>
    </subcellularLocation>
</comment>
<evidence type="ECO:0000256" key="7">
    <source>
        <dbReference type="ARBA" id="ARBA00022729"/>
    </source>
</evidence>
<dbReference type="Pfam" id="PF00577">
    <property type="entry name" value="Usher"/>
    <property type="match status" value="1"/>
</dbReference>
<dbReference type="RefSeq" id="WP_103682148.1">
    <property type="nucleotide sequence ID" value="NZ_PQGI02000002.1"/>
</dbReference>
<dbReference type="FunFam" id="2.60.40.2610:FF:000001">
    <property type="entry name" value="Outer membrane fimbrial usher protein"/>
    <property type="match status" value="1"/>
</dbReference>
<dbReference type="InterPro" id="IPR025949">
    <property type="entry name" value="PapC-like_C"/>
</dbReference>